<evidence type="ECO:0000259" key="9">
    <source>
        <dbReference type="Pfam" id="PF01082"/>
    </source>
</evidence>
<organism evidence="12 13">
    <name type="scientific">Littorina saxatilis</name>
    <dbReference type="NCBI Taxonomy" id="31220"/>
    <lineage>
        <taxon>Eukaryota</taxon>
        <taxon>Metazoa</taxon>
        <taxon>Spiralia</taxon>
        <taxon>Lophotrochozoa</taxon>
        <taxon>Mollusca</taxon>
        <taxon>Gastropoda</taxon>
        <taxon>Caenogastropoda</taxon>
        <taxon>Littorinimorpha</taxon>
        <taxon>Littorinoidea</taxon>
        <taxon>Littorinidae</taxon>
        <taxon>Littorina</taxon>
    </lineage>
</organism>
<dbReference type="Pfam" id="PF03712">
    <property type="entry name" value="Cu2_monoox_C"/>
    <property type="match status" value="1"/>
</dbReference>
<dbReference type="Gene3D" id="2.60.120.230">
    <property type="match status" value="1"/>
</dbReference>
<protein>
    <recommendedName>
        <fullName evidence="14">Temptin</fullName>
    </recommendedName>
</protein>
<keyword evidence="2" id="KW-0560">Oxidoreductase</keyword>
<dbReference type="PROSITE" id="PS00084">
    <property type="entry name" value="CU2_MONOOXYGENASE_1"/>
    <property type="match status" value="1"/>
</dbReference>
<keyword evidence="5" id="KW-1015">Disulfide bond</keyword>
<dbReference type="Pfam" id="PF01082">
    <property type="entry name" value="Cu2_monooxygen"/>
    <property type="match status" value="1"/>
</dbReference>
<feature type="chain" id="PRO_5042842383" description="Temptin" evidence="8">
    <location>
        <begin position="20"/>
        <end position="687"/>
    </location>
</feature>
<reference evidence="12 13" key="1">
    <citation type="submission" date="2024-02" db="EMBL/GenBank/DDBJ databases">
        <title>Chromosome-scale genome assembly of the rough periwinkle Littorina saxatilis.</title>
        <authorList>
            <person name="De Jode A."/>
            <person name="Faria R."/>
            <person name="Formenti G."/>
            <person name="Sims Y."/>
            <person name="Smith T.P."/>
            <person name="Tracey A."/>
            <person name="Wood J.M.D."/>
            <person name="Zagrodzka Z.B."/>
            <person name="Johannesson K."/>
            <person name="Butlin R.K."/>
            <person name="Leder E.H."/>
        </authorList>
    </citation>
    <scope>NUCLEOTIDE SEQUENCE [LARGE SCALE GENOMIC DNA]</scope>
    <source>
        <strain evidence="12">Snail1</strain>
        <tissue evidence="12">Muscle</tissue>
    </source>
</reference>
<accession>A0AAN9BC92</accession>
<dbReference type="InterPro" id="IPR008977">
    <property type="entry name" value="PHM/PNGase_F_dom_sf"/>
</dbReference>
<dbReference type="PROSITE" id="PS51257">
    <property type="entry name" value="PROKAR_LIPOPROTEIN"/>
    <property type="match status" value="1"/>
</dbReference>
<dbReference type="Proteomes" id="UP001374579">
    <property type="component" value="Unassembled WGS sequence"/>
</dbReference>
<evidence type="ECO:0000256" key="2">
    <source>
        <dbReference type="ARBA" id="ARBA00023002"/>
    </source>
</evidence>
<evidence type="ECO:0000313" key="12">
    <source>
        <dbReference type="EMBL" id="KAK7103290.1"/>
    </source>
</evidence>
<evidence type="ECO:0000259" key="10">
    <source>
        <dbReference type="Pfam" id="PF03712"/>
    </source>
</evidence>
<feature type="domain" description="Copper type II ascorbate-dependent monooxygenase N-terminal" evidence="9">
    <location>
        <begin position="167"/>
        <end position="280"/>
    </location>
</feature>
<comment type="caution">
    <text evidence="12">The sequence shown here is derived from an EMBL/GenBank/DDBJ whole genome shotgun (WGS) entry which is preliminary data.</text>
</comment>
<evidence type="ECO:0000256" key="8">
    <source>
        <dbReference type="SAM" id="SignalP"/>
    </source>
</evidence>
<keyword evidence="6" id="KW-0325">Glycoprotein</keyword>
<evidence type="ECO:0008006" key="14">
    <source>
        <dbReference type="Google" id="ProtNLM"/>
    </source>
</evidence>
<keyword evidence="4" id="KW-0503">Monooxygenase</keyword>
<evidence type="ECO:0000313" key="13">
    <source>
        <dbReference type="Proteomes" id="UP001374579"/>
    </source>
</evidence>
<proteinExistence type="predicted"/>
<keyword evidence="13" id="KW-1185">Reference proteome</keyword>
<dbReference type="SUPFAM" id="SSF49742">
    <property type="entry name" value="PHM/PNGase F"/>
    <property type="match status" value="2"/>
</dbReference>
<evidence type="ECO:0000256" key="7">
    <source>
        <dbReference type="SAM" id="MobiDB-lite"/>
    </source>
</evidence>
<gene>
    <name evidence="12" type="ORF">V1264_018219</name>
</gene>
<sequence>MRPVALLQVALCLACGCHGYRDYQDELPNGGRVAHPCKDNALWHGVGHLNVQGGGARNVFGLDFADAGRKWTRELCQKDSDGDGKTNGQELGDPQCTWTKGGIPESTSGITHPGVCDPYDSEKCQNTAVPSSPDVTYATQAQWMKEACVQAEFECPAINSSDVKQLDLRMPLTPVPQQETTYMCMTFQWPDVTKDFHVIATEPIINNSYIMHHMLLFGCADDFPVSADPRECGMGGCSDLLGAWALGVTGQCFHTGAGVLMGKTGYKRLMIQSHWNNPQLHAHFNDSSGMRLHYTSELRANNMAMLMTGQNYIQIPPRSPHTLATSDCSSTCTNNLMTGDIHITTAANHMHYLGTAMNLELHRNGLFLMNLTNDVIYDYDTPKFYEYTEPVVIHPGDMIRTNCHFASLDKATTTFEGDATSDEMCYGFLTFYPRENLKELQCTSWRGLSGCDPSTEGGCDTEARQIFFKPAFNQTELYKNLTSVCKPFGPCTTECNTALRQAMQSEPCFRNPDSLLLIKWYLLQLTEAGRHFLGAMATCELQLYKDCLAATDTADDIVCRNVAGGHTMANGTDDSGNDGTGHTMANGTDDSGNDGTGHTMANGTDDSGNDGTGHTMANGTDDSGNDGTGHTMANGTDDSGNDGTGHTMANGTDDSGNDGTGGALALQSTSLLTLLGLMVGTLYHALS</sequence>
<name>A0AAN9BC92_9CAEN</name>
<evidence type="ECO:0000256" key="1">
    <source>
        <dbReference type="ARBA" id="ARBA00022723"/>
    </source>
</evidence>
<feature type="domain" description="Temptin Cys/Cys disulfide" evidence="11">
    <location>
        <begin position="18"/>
        <end position="115"/>
    </location>
</feature>
<evidence type="ECO:0000256" key="6">
    <source>
        <dbReference type="ARBA" id="ARBA00023180"/>
    </source>
</evidence>
<feature type="signal peptide" evidence="8">
    <location>
        <begin position="1"/>
        <end position="19"/>
    </location>
</feature>
<dbReference type="InterPro" id="IPR024548">
    <property type="entry name" value="Cu2_monoox_C"/>
</dbReference>
<dbReference type="InterPro" id="IPR057626">
    <property type="entry name" value="S-S_Temptin"/>
</dbReference>
<dbReference type="InterPro" id="IPR014784">
    <property type="entry name" value="Cu2_ascorb_mOase-like_C"/>
</dbReference>
<dbReference type="EMBL" id="JBAMIC010000008">
    <property type="protein sequence ID" value="KAK7103290.1"/>
    <property type="molecule type" value="Genomic_DNA"/>
</dbReference>
<keyword evidence="8" id="KW-0732">Signal</keyword>
<dbReference type="InterPro" id="IPR020611">
    <property type="entry name" value="Cu2_ascorb_mOase_CS-1"/>
</dbReference>
<keyword evidence="1" id="KW-0479">Metal-binding</keyword>
<evidence type="ECO:0000259" key="11">
    <source>
        <dbReference type="Pfam" id="PF24784"/>
    </source>
</evidence>
<dbReference type="Pfam" id="PF24784">
    <property type="entry name" value="Temptin_C"/>
    <property type="match status" value="1"/>
</dbReference>
<dbReference type="Gene3D" id="2.60.120.310">
    <property type="entry name" value="Copper type II, ascorbate-dependent monooxygenase, N-terminal domain"/>
    <property type="match status" value="1"/>
</dbReference>
<dbReference type="PANTHER" id="PTHR10157:SF23">
    <property type="entry name" value="MOXD1 HOMOLOG 1"/>
    <property type="match status" value="1"/>
</dbReference>
<dbReference type="InterPro" id="IPR000323">
    <property type="entry name" value="Cu2_ascorb_mOase_N"/>
</dbReference>
<feature type="domain" description="Copper type II ascorbate-dependent monooxygenase C-terminal" evidence="10">
    <location>
        <begin position="304"/>
        <end position="444"/>
    </location>
</feature>
<keyword evidence="3" id="KW-0186">Copper</keyword>
<dbReference type="GO" id="GO:0004500">
    <property type="term" value="F:dopamine beta-monooxygenase activity"/>
    <property type="evidence" value="ECO:0007669"/>
    <property type="project" value="InterPro"/>
</dbReference>
<evidence type="ECO:0000256" key="4">
    <source>
        <dbReference type="ARBA" id="ARBA00023033"/>
    </source>
</evidence>
<dbReference type="GO" id="GO:0005507">
    <property type="term" value="F:copper ion binding"/>
    <property type="evidence" value="ECO:0007669"/>
    <property type="project" value="InterPro"/>
</dbReference>
<evidence type="ECO:0000256" key="5">
    <source>
        <dbReference type="ARBA" id="ARBA00023157"/>
    </source>
</evidence>
<evidence type="ECO:0000256" key="3">
    <source>
        <dbReference type="ARBA" id="ARBA00023008"/>
    </source>
</evidence>
<feature type="region of interest" description="Disordered" evidence="7">
    <location>
        <begin position="567"/>
        <end position="656"/>
    </location>
</feature>
<feature type="region of interest" description="Disordered" evidence="7">
    <location>
        <begin position="78"/>
        <end position="98"/>
    </location>
</feature>
<dbReference type="InterPro" id="IPR036939">
    <property type="entry name" value="Cu2_ascorb_mOase_N_sf"/>
</dbReference>
<dbReference type="AlphaFoldDB" id="A0AAN9BC92"/>
<dbReference type="PANTHER" id="PTHR10157">
    <property type="entry name" value="DOPAMINE BETA HYDROXYLASE RELATED"/>
    <property type="match status" value="1"/>
</dbReference>
<dbReference type="InterPro" id="IPR000945">
    <property type="entry name" value="DBH-like"/>
</dbReference>